<dbReference type="Proteomes" id="UP001152300">
    <property type="component" value="Unassembled WGS sequence"/>
</dbReference>
<name>A0A9X0AKR1_9HELO</name>
<evidence type="ECO:0000313" key="4">
    <source>
        <dbReference type="Proteomes" id="UP001152300"/>
    </source>
</evidence>
<accession>A0A9X0AKR1</accession>
<feature type="region of interest" description="Disordered" evidence="1">
    <location>
        <begin position="84"/>
        <end position="103"/>
    </location>
</feature>
<keyword evidence="2" id="KW-0812">Transmembrane</keyword>
<evidence type="ECO:0000313" key="3">
    <source>
        <dbReference type="EMBL" id="KAJ8064586.1"/>
    </source>
</evidence>
<protein>
    <submittedName>
        <fullName evidence="3">Uncharacterized protein</fullName>
    </submittedName>
</protein>
<gene>
    <name evidence="3" type="ORF">OCU04_006914</name>
</gene>
<comment type="caution">
    <text evidence="3">The sequence shown here is derived from an EMBL/GenBank/DDBJ whole genome shotgun (WGS) entry which is preliminary data.</text>
</comment>
<dbReference type="OrthoDB" id="3548001at2759"/>
<feature type="compositionally biased region" description="Polar residues" evidence="1">
    <location>
        <begin position="93"/>
        <end position="103"/>
    </location>
</feature>
<organism evidence="3 4">
    <name type="scientific">Sclerotinia nivalis</name>
    <dbReference type="NCBI Taxonomy" id="352851"/>
    <lineage>
        <taxon>Eukaryota</taxon>
        <taxon>Fungi</taxon>
        <taxon>Dikarya</taxon>
        <taxon>Ascomycota</taxon>
        <taxon>Pezizomycotina</taxon>
        <taxon>Leotiomycetes</taxon>
        <taxon>Helotiales</taxon>
        <taxon>Sclerotiniaceae</taxon>
        <taxon>Sclerotinia</taxon>
    </lineage>
</organism>
<keyword evidence="2" id="KW-0472">Membrane</keyword>
<feature type="transmembrane region" description="Helical" evidence="2">
    <location>
        <begin position="42"/>
        <end position="61"/>
    </location>
</feature>
<keyword evidence="4" id="KW-1185">Reference proteome</keyword>
<keyword evidence="2" id="KW-1133">Transmembrane helix</keyword>
<dbReference type="EMBL" id="JAPEIS010000007">
    <property type="protein sequence ID" value="KAJ8064586.1"/>
    <property type="molecule type" value="Genomic_DNA"/>
</dbReference>
<proteinExistence type="predicted"/>
<sequence length="131" mass="14472">MNSLRSNVVSSNDKLPITIFDSPALQEYEAGATEKRRNSLKLAIQCLAVVILLNIFLYKAVQFSSAKNQRVHYCSHGNVTLASSRSENEGNDFPTSLGSGSNNVEDRHLSGWLLAAVLKPKNRQYPSNSMM</sequence>
<dbReference type="AlphaFoldDB" id="A0A9X0AKR1"/>
<evidence type="ECO:0000256" key="1">
    <source>
        <dbReference type="SAM" id="MobiDB-lite"/>
    </source>
</evidence>
<reference evidence="3" key="1">
    <citation type="submission" date="2022-11" db="EMBL/GenBank/DDBJ databases">
        <title>Genome Resource of Sclerotinia nivalis Strain SnTB1, a Plant Pathogen Isolated from American Ginseng.</title>
        <authorList>
            <person name="Fan S."/>
        </authorList>
    </citation>
    <scope>NUCLEOTIDE SEQUENCE</scope>
    <source>
        <strain evidence="3">SnTB1</strain>
    </source>
</reference>
<evidence type="ECO:0000256" key="2">
    <source>
        <dbReference type="SAM" id="Phobius"/>
    </source>
</evidence>